<organism evidence="5 6">
    <name type="scientific">Thiomonas arsenitoxydans (strain DSM 22701 / CIP 110005 / 3As)</name>
    <dbReference type="NCBI Taxonomy" id="426114"/>
    <lineage>
        <taxon>Bacteria</taxon>
        <taxon>Pseudomonadati</taxon>
        <taxon>Pseudomonadota</taxon>
        <taxon>Betaproteobacteria</taxon>
        <taxon>Burkholderiales</taxon>
        <taxon>Thiomonas</taxon>
    </lineage>
</organism>
<dbReference type="GO" id="GO:0035269">
    <property type="term" value="P:protein O-linked glycosylation via mannose"/>
    <property type="evidence" value="ECO:0007669"/>
    <property type="project" value="TreeGrafter"/>
</dbReference>
<dbReference type="EMBL" id="JAFKMR010000013">
    <property type="protein sequence ID" value="MBN8743782.1"/>
    <property type="molecule type" value="Genomic_DNA"/>
</dbReference>
<dbReference type="AlphaFoldDB" id="A0A8I1SV44"/>
<evidence type="ECO:0000313" key="5">
    <source>
        <dbReference type="EMBL" id="MBN8743782.1"/>
    </source>
</evidence>
<evidence type="ECO:0000313" key="6">
    <source>
        <dbReference type="Proteomes" id="UP000664800"/>
    </source>
</evidence>
<dbReference type="InterPro" id="IPR052346">
    <property type="entry name" value="O-mannosyl-transferase_TMTC"/>
</dbReference>
<evidence type="ECO:0000256" key="2">
    <source>
        <dbReference type="ARBA" id="ARBA00022803"/>
    </source>
</evidence>
<evidence type="ECO:0000256" key="1">
    <source>
        <dbReference type="ARBA" id="ARBA00022737"/>
    </source>
</evidence>
<protein>
    <submittedName>
        <fullName evidence="5">Tetratricopeptide repeat protein</fullName>
    </submittedName>
</protein>
<dbReference type="SMART" id="SM00028">
    <property type="entry name" value="TPR"/>
    <property type="match status" value="5"/>
</dbReference>
<dbReference type="SUPFAM" id="SSF48452">
    <property type="entry name" value="TPR-like"/>
    <property type="match status" value="2"/>
</dbReference>
<dbReference type="Gene3D" id="1.25.40.10">
    <property type="entry name" value="Tetratricopeptide repeat domain"/>
    <property type="match status" value="2"/>
</dbReference>
<reference evidence="5" key="1">
    <citation type="submission" date="2021-02" db="EMBL/GenBank/DDBJ databases">
        <title>Thiocyanate and organic carbon inputs drive convergent selection for specific autotrophic Afipia and Thiobacillus strains within complex microbiomes.</title>
        <authorList>
            <person name="Huddy R.J."/>
            <person name="Sachdeva R."/>
            <person name="Kadzinga F."/>
            <person name="Kantor R.S."/>
            <person name="Harrison S.T.L."/>
            <person name="Banfield J.F."/>
        </authorList>
    </citation>
    <scope>NUCLEOTIDE SEQUENCE</scope>
    <source>
        <strain evidence="5">SCN18_13_7_16_R3_B_64_19</strain>
    </source>
</reference>
<dbReference type="InterPro" id="IPR019734">
    <property type="entry name" value="TPR_rpt"/>
</dbReference>
<feature type="repeat" description="TPR" evidence="3">
    <location>
        <begin position="549"/>
        <end position="582"/>
    </location>
</feature>
<gene>
    <name evidence="5" type="ORF">J0I24_05680</name>
</gene>
<keyword evidence="1" id="KW-0677">Repeat</keyword>
<evidence type="ECO:0000256" key="4">
    <source>
        <dbReference type="SAM" id="Phobius"/>
    </source>
</evidence>
<dbReference type="Proteomes" id="UP000664800">
    <property type="component" value="Unassembled WGS sequence"/>
</dbReference>
<dbReference type="GO" id="GO:0030968">
    <property type="term" value="P:endoplasmic reticulum unfolded protein response"/>
    <property type="evidence" value="ECO:0007669"/>
    <property type="project" value="TreeGrafter"/>
</dbReference>
<name>A0A8I1SV44_THIA3</name>
<evidence type="ECO:0000256" key="3">
    <source>
        <dbReference type="PROSITE-ProRule" id="PRU00339"/>
    </source>
</evidence>
<dbReference type="Pfam" id="PF14559">
    <property type="entry name" value="TPR_19"/>
    <property type="match status" value="1"/>
</dbReference>
<proteinExistence type="predicted"/>
<keyword evidence="4" id="KW-0472">Membrane</keyword>
<dbReference type="PANTHER" id="PTHR44227">
    <property type="match status" value="1"/>
</dbReference>
<comment type="caution">
    <text evidence="5">The sequence shown here is derived from an EMBL/GenBank/DDBJ whole genome shotgun (WGS) entry which is preliminary data.</text>
</comment>
<dbReference type="PROSITE" id="PS50005">
    <property type="entry name" value="TPR"/>
    <property type="match status" value="1"/>
</dbReference>
<keyword evidence="4" id="KW-1133">Transmembrane helix</keyword>
<keyword evidence="4" id="KW-0812">Transmembrane</keyword>
<keyword evidence="2 3" id="KW-0802">TPR repeat</keyword>
<dbReference type="PANTHER" id="PTHR44227:SF3">
    <property type="entry name" value="PROTEIN O-MANNOSYL-TRANSFERASE TMTC4"/>
    <property type="match status" value="1"/>
</dbReference>
<sequence>MADFYNPHDSRPCLLVQIRRSIQTFRTPMRAAVLVSALLFPALTAVPIAAYAQQSAVRASAQETARQVFAILAGEIAANTGHPGVAYTELLKAAKELDSEPLYRRAAEIALRAGAPDKALAAAQAWRKAMPGSREASAWVVQLLLLMGKTSEAGSAIAQDLANTPEPQRGQAIADLLPLAAQASDAAATLSMMRTALAGQRQFAQTDVVLGLLRARAGDQKGGFADALHALTLNPGLAPAAALLLQLYTVNPQAADGAMQKFSAAQPKDSGLRLAWAQAALAQQRDGITLNALEKLVVDAPDLAPAWLILGSLQTEFGQPARAVVSLQTYLRLARAQAEPPVLTPAYIALAEASRKLGDLDQANRWLDQIEPDASNHLAVLSNRAAILVQQGKVNDALKLAETLPDATEAQRKDRLLARAQVLREAGRFDASYKLLQSGLKQTPNDVDLLYEASMMADKSGHIKDMLQMLRRAIALDPESQPAYNALGYTLADRGEQLPEARKLVARALELSPGNPFVLDSMGWVEHKMGHNDQALDLLQQAYDARPDPEIGAHLGEVLWQLGQRDRARAIWHEAIERAPHDTVVQAVLRKYGVTF</sequence>
<dbReference type="GO" id="GO:0000030">
    <property type="term" value="F:mannosyltransferase activity"/>
    <property type="evidence" value="ECO:0007669"/>
    <property type="project" value="TreeGrafter"/>
</dbReference>
<dbReference type="InterPro" id="IPR011990">
    <property type="entry name" value="TPR-like_helical_dom_sf"/>
</dbReference>
<accession>A0A8I1SV44</accession>
<feature type="transmembrane region" description="Helical" evidence="4">
    <location>
        <begin position="29"/>
        <end position="52"/>
    </location>
</feature>